<proteinExistence type="predicted"/>
<comment type="caution">
    <text evidence="1">The sequence shown here is derived from an EMBL/GenBank/DDBJ whole genome shotgun (WGS) entry which is preliminary data.</text>
</comment>
<gene>
    <name evidence="1" type="ORF">COY90_03395</name>
</gene>
<evidence type="ECO:0000313" key="2">
    <source>
        <dbReference type="Proteomes" id="UP000230108"/>
    </source>
</evidence>
<name>A0A2M7QDH0_9BACT</name>
<dbReference type="AlphaFoldDB" id="A0A2M7QDH0"/>
<organism evidence="1 2">
    <name type="scientific">Candidatus Roizmanbacteria bacterium CG_4_10_14_0_8_um_filter_39_9</name>
    <dbReference type="NCBI Taxonomy" id="1974829"/>
    <lineage>
        <taxon>Bacteria</taxon>
        <taxon>Candidatus Roizmaniibacteriota</taxon>
    </lineage>
</organism>
<dbReference type="EMBL" id="PFLF01000073">
    <property type="protein sequence ID" value="PIY68908.1"/>
    <property type="molecule type" value="Genomic_DNA"/>
</dbReference>
<accession>A0A2M7QDH0</accession>
<evidence type="ECO:0000313" key="1">
    <source>
        <dbReference type="EMBL" id="PIY68908.1"/>
    </source>
</evidence>
<reference evidence="2" key="1">
    <citation type="submission" date="2017-09" db="EMBL/GenBank/DDBJ databases">
        <title>Depth-based differentiation of microbial function through sediment-hosted aquifers and enrichment of novel symbionts in the deep terrestrial subsurface.</title>
        <authorList>
            <person name="Probst A.J."/>
            <person name="Ladd B."/>
            <person name="Jarett J.K."/>
            <person name="Geller-Mcgrath D.E."/>
            <person name="Sieber C.M.K."/>
            <person name="Emerson J.B."/>
            <person name="Anantharaman K."/>
            <person name="Thomas B.C."/>
            <person name="Malmstrom R."/>
            <person name="Stieglmeier M."/>
            <person name="Klingl A."/>
            <person name="Woyke T."/>
            <person name="Ryan C.M."/>
            <person name="Banfield J.F."/>
        </authorList>
    </citation>
    <scope>NUCLEOTIDE SEQUENCE [LARGE SCALE GENOMIC DNA]</scope>
</reference>
<dbReference type="Proteomes" id="UP000230108">
    <property type="component" value="Unassembled WGS sequence"/>
</dbReference>
<protein>
    <submittedName>
        <fullName evidence="1">Uncharacterized protein</fullName>
    </submittedName>
</protein>
<sequence length="289" mass="33827">MINLQFGKIVEYACTNTVWLKHAVEEFFESGTDLDRLDRTMISGLFNDWFIYDFHPTGSEASPIAQYYLKNPHRLPQIQLETLRQVIATQHYSLYQIEKTKRQEWLDLLDIASGKKYRVYDTKGSSNASQVGCLSARLACVDNKWFIVGSNPLCFPITFTNRALKFHSKNTGKLTPKIIFDNTIKSAKSNVEVLPDKDIPAKRILIEHEFDQVAKKYNVHMTFQEMVAFVYNERYKDHFAQFYKDLMVKKGVCEEMIFENTQLFQDIWNYFPHKVLGGRCPNELYSKQR</sequence>